<reference evidence="10" key="1">
    <citation type="submission" date="2017-02" db="UniProtKB">
        <authorList>
            <consortium name="WormBaseParasite"/>
        </authorList>
    </citation>
    <scope>IDENTIFICATION</scope>
</reference>
<dbReference type="GO" id="GO:0035091">
    <property type="term" value="F:phosphatidylinositol binding"/>
    <property type="evidence" value="ECO:0007669"/>
    <property type="project" value="InterPro"/>
</dbReference>
<feature type="domain" description="PI3K/PI4K catalytic" evidence="6">
    <location>
        <begin position="743"/>
        <end position="1019"/>
    </location>
</feature>
<dbReference type="SMART" id="SM00239">
    <property type="entry name" value="C2"/>
    <property type="match status" value="1"/>
</dbReference>
<dbReference type="GO" id="GO:0043491">
    <property type="term" value="P:phosphatidylinositol 3-kinase/protein kinase B signal transduction"/>
    <property type="evidence" value="ECO:0007669"/>
    <property type="project" value="TreeGrafter"/>
</dbReference>
<dbReference type="PROSITE" id="PS51547">
    <property type="entry name" value="C2_PI3K"/>
    <property type="match status" value="1"/>
</dbReference>
<evidence type="ECO:0000256" key="2">
    <source>
        <dbReference type="ARBA" id="ARBA00022777"/>
    </source>
</evidence>
<dbReference type="InterPro" id="IPR035892">
    <property type="entry name" value="C2_domain_sf"/>
</dbReference>
<dbReference type="SMART" id="SM00145">
    <property type="entry name" value="PI3Ka"/>
    <property type="match status" value="1"/>
</dbReference>
<dbReference type="InterPro" id="IPR001263">
    <property type="entry name" value="PI3K_accessory_dom"/>
</dbReference>
<protein>
    <submittedName>
        <fullName evidence="10">Phosphatidylinositol 3-kinase catalytic subunit type 3</fullName>
    </submittedName>
</protein>
<evidence type="ECO:0000259" key="8">
    <source>
        <dbReference type="PROSITE" id="PS51547"/>
    </source>
</evidence>
<dbReference type="PANTHER" id="PTHR10048">
    <property type="entry name" value="PHOSPHATIDYLINOSITOL KINASE"/>
    <property type="match status" value="1"/>
</dbReference>
<dbReference type="InterPro" id="IPR000403">
    <property type="entry name" value="PI3/4_kinase_cat_dom"/>
</dbReference>
<dbReference type="GO" id="GO:0005886">
    <property type="term" value="C:plasma membrane"/>
    <property type="evidence" value="ECO:0007669"/>
    <property type="project" value="TreeGrafter"/>
</dbReference>
<proteinExistence type="inferred from homology"/>
<dbReference type="CDD" id="cd00864">
    <property type="entry name" value="PI3Ka"/>
    <property type="match status" value="1"/>
</dbReference>
<feature type="domain" description="PIK helical" evidence="7">
    <location>
        <begin position="511"/>
        <end position="690"/>
    </location>
</feature>
<dbReference type="GO" id="GO:0005737">
    <property type="term" value="C:cytoplasm"/>
    <property type="evidence" value="ECO:0007669"/>
    <property type="project" value="TreeGrafter"/>
</dbReference>
<dbReference type="InterPro" id="IPR036940">
    <property type="entry name" value="PI3/4_kinase_cat_sf"/>
</dbReference>
<evidence type="ECO:0000313" key="10">
    <source>
        <dbReference type="WBParaSite" id="PTRK_0000478700.1"/>
    </source>
</evidence>
<dbReference type="InterPro" id="IPR018936">
    <property type="entry name" value="PI3/4_kinase_CS"/>
</dbReference>
<dbReference type="SMART" id="SM00146">
    <property type="entry name" value="PI3Kc"/>
    <property type="match status" value="1"/>
</dbReference>
<dbReference type="Gene3D" id="3.30.1520.10">
    <property type="entry name" value="Phox-like domain"/>
    <property type="match status" value="1"/>
</dbReference>
<dbReference type="Proteomes" id="UP000038045">
    <property type="component" value="Unplaced"/>
</dbReference>
<keyword evidence="1" id="KW-0808">Transferase</keyword>
<dbReference type="InterPro" id="IPR036871">
    <property type="entry name" value="PX_dom_sf"/>
</dbReference>
<dbReference type="WBParaSite" id="PTRK_0000478700.1">
    <property type="protein sequence ID" value="PTRK_0000478700.1"/>
    <property type="gene ID" value="PTRK_0000478700"/>
</dbReference>
<keyword evidence="2" id="KW-0418">Kinase</keyword>
<dbReference type="GO" id="GO:0016477">
    <property type="term" value="P:cell migration"/>
    <property type="evidence" value="ECO:0007669"/>
    <property type="project" value="TreeGrafter"/>
</dbReference>
<dbReference type="InterPro" id="IPR001683">
    <property type="entry name" value="PX_dom"/>
</dbReference>
<dbReference type="Gene3D" id="2.60.40.150">
    <property type="entry name" value="C2 domain"/>
    <property type="match status" value="2"/>
</dbReference>
<dbReference type="SMART" id="SM00312">
    <property type="entry name" value="PX"/>
    <property type="match status" value="1"/>
</dbReference>
<dbReference type="GO" id="GO:0016303">
    <property type="term" value="F:1-phosphatidylinositol-3-kinase activity"/>
    <property type="evidence" value="ECO:0007669"/>
    <property type="project" value="TreeGrafter"/>
</dbReference>
<dbReference type="GO" id="GO:0035005">
    <property type="term" value="F:1-phosphatidylinositol-4-phosphate 3-kinase activity"/>
    <property type="evidence" value="ECO:0007669"/>
    <property type="project" value="TreeGrafter"/>
</dbReference>
<dbReference type="PROSITE" id="PS51545">
    <property type="entry name" value="PIK_HELICAL"/>
    <property type="match status" value="1"/>
</dbReference>
<dbReference type="GO" id="GO:0048015">
    <property type="term" value="P:phosphatidylinositol-mediated signaling"/>
    <property type="evidence" value="ECO:0007669"/>
    <property type="project" value="TreeGrafter"/>
</dbReference>
<feature type="domain" description="C2 PI3K-type" evidence="8">
    <location>
        <begin position="306"/>
        <end position="495"/>
    </location>
</feature>
<evidence type="ECO:0000259" key="6">
    <source>
        <dbReference type="PROSITE" id="PS50290"/>
    </source>
</evidence>
<evidence type="ECO:0000313" key="9">
    <source>
        <dbReference type="Proteomes" id="UP000038045"/>
    </source>
</evidence>
<dbReference type="SUPFAM" id="SSF56112">
    <property type="entry name" value="Protein kinase-like (PK-like)"/>
    <property type="match status" value="1"/>
</dbReference>
<feature type="domain" description="PX" evidence="5">
    <location>
        <begin position="1067"/>
        <end position="1183"/>
    </location>
</feature>
<evidence type="ECO:0000256" key="3">
    <source>
        <dbReference type="PROSITE-ProRule" id="PRU00880"/>
    </source>
</evidence>
<dbReference type="PANTHER" id="PTHR10048:SF14">
    <property type="entry name" value="LD28067P"/>
    <property type="match status" value="1"/>
</dbReference>
<dbReference type="Gene3D" id="1.25.40.70">
    <property type="entry name" value="Phosphatidylinositol 3-kinase, accessory domain (PIK)"/>
    <property type="match status" value="1"/>
</dbReference>
<dbReference type="PROSITE" id="PS50004">
    <property type="entry name" value="C2"/>
    <property type="match status" value="1"/>
</dbReference>
<evidence type="ECO:0000259" key="4">
    <source>
        <dbReference type="PROSITE" id="PS50004"/>
    </source>
</evidence>
<dbReference type="InterPro" id="IPR002420">
    <property type="entry name" value="PI3K-type_C2_dom"/>
</dbReference>
<dbReference type="InterPro" id="IPR042236">
    <property type="entry name" value="PI3K_accessory_sf"/>
</dbReference>
<name>A0A0N4ZB74_PARTI</name>
<keyword evidence="9" id="KW-1185">Reference proteome</keyword>
<accession>A0A0N4ZB74</accession>
<dbReference type="InterPro" id="IPR015433">
    <property type="entry name" value="PI3/4_kinase"/>
</dbReference>
<dbReference type="STRING" id="131310.A0A0N4ZB74"/>
<sequence>MANFDDSFLEQTNNISLPIDEDGNNRIKFHKKNNEYWSFYRNLFKNHKSIEDCRVYYATELEHNVTSVQSLKINIYKNNSWPYQSVENTNSFSQTVLVKEKISNILELAVGSLCTIPELEKLDDITKQVALRLVGSVEYLPRDACLGKIPSIARQINEREDLNLELCFLDNIPEPKITIDENNYSYNHLPEHYFKNHENDYPVAIEKLKDLLSSFEPSNSNCKRAIRSAVYHIGYLCNNIITPEGDNTLVRLFACENQPSEELKIKFLDVFISLIKTYLDSSLSPFTLSFNYEESLEKESVPAYKMNQKFVLTVNSIHNIPLSWTEKYISYRIVTMIVHGTDRIGKWISSTKTLNNFQFSPYVNISNVVEFDLDISNLPKNCILFFMLYGVGSYSDFNSSELSDIDTSARLSSTYEENSIDSKFGADYHYSREEYLGSSVYSIFDKNGFFKQGPVFLSIFDHGLSKQRVIEPWGLQSILLPETETILYIETETFEHEIMFESIESQSVIPKDFDSLPFDQRELLTKIIINNQITYNLSVGEKELVWCRRHYLMEKPEALAIVLRSNVSWDSAHMSQVLPLLQLWKPISPTIALELLMPYFANTEVRNYAVNVLRQASTELIYRMIPQLIQCLRYEFHNESELLTFLVEKAMQSKILAFEIYWNITSIICHCEFLTFKIRLETLIYNMTRYMDVRNFSEDISRQQKMNNLLTECVNDINSGYDSKRFKSYICHLRPSFIINGLNVDSCSVFQSNTKPIKLVLKNYNLEYSVIYKVGDDLRQDALVLQCVNLMNDIWLRYNLDLRMTTYEVLPTNINKGYIEMVPNCQSLYQIHSLHGAAGIYNDQILYNWLQKYNPDFFAFRIALENFRKSCAGWCVATYLLGIGDRHNNNIMLTKSGNVFHIDFGKYLGDWQMAAGFRRDRVPFIFTKEMRYVIDKSSSGDSSSGYQNFVNDCCRAYNLIRKDCRIILNALKLMKSSGISGLNETSIKFVESNLQLCLSEEDAIAYFTRMIKESLDSYFPRLNFVAHTVANRIKNFGLHRNITNGSENNNAFSFSIDVNTIEQDGRITNVIVHEPEKWKKTDKDKVYMYKMKIKRENENVPTYIYRSFDEFQELYAKLVKMFSKQQIPHLCKDTFGRQSNNAMAANQKHAHVINFIDALFKTSPEICESNIVYTFFHSIYRDVDSDQIKAIQYRDNDQVLQFTKPQLYLRITYLKQEAALQIFVGHAQYLPMVGANQQPSPYVKIYLEGEGHTKLKRKTNVVKCTQNPAFNEVVKYNINQHCLRNMYTHLKISIWHSPSNIVSENYELLSFKIEILKILDAHKKTEEGNPILDGWFAMERQVYY</sequence>
<organism evidence="9 10">
    <name type="scientific">Parastrongyloides trichosuri</name>
    <name type="common">Possum-specific nematode worm</name>
    <dbReference type="NCBI Taxonomy" id="131310"/>
    <lineage>
        <taxon>Eukaryota</taxon>
        <taxon>Metazoa</taxon>
        <taxon>Ecdysozoa</taxon>
        <taxon>Nematoda</taxon>
        <taxon>Chromadorea</taxon>
        <taxon>Rhabditida</taxon>
        <taxon>Tylenchina</taxon>
        <taxon>Panagrolaimomorpha</taxon>
        <taxon>Strongyloidoidea</taxon>
        <taxon>Strongyloididae</taxon>
        <taxon>Parastrongyloides</taxon>
    </lineage>
</organism>
<feature type="domain" description="C2" evidence="4">
    <location>
        <begin position="1203"/>
        <end position="1328"/>
    </location>
</feature>
<dbReference type="PROSITE" id="PS50195">
    <property type="entry name" value="PX"/>
    <property type="match status" value="1"/>
</dbReference>
<dbReference type="Gene3D" id="1.10.1070.11">
    <property type="entry name" value="Phosphatidylinositol 3-/4-kinase, catalytic domain"/>
    <property type="match status" value="1"/>
</dbReference>
<dbReference type="Pfam" id="PF00454">
    <property type="entry name" value="PI3_PI4_kinase"/>
    <property type="match status" value="1"/>
</dbReference>
<dbReference type="SUPFAM" id="SSF48371">
    <property type="entry name" value="ARM repeat"/>
    <property type="match status" value="1"/>
</dbReference>
<evidence type="ECO:0000259" key="5">
    <source>
        <dbReference type="PROSITE" id="PS50195"/>
    </source>
</evidence>
<dbReference type="InterPro" id="IPR011009">
    <property type="entry name" value="Kinase-like_dom_sf"/>
</dbReference>
<dbReference type="InterPro" id="IPR000008">
    <property type="entry name" value="C2_dom"/>
</dbReference>
<dbReference type="InterPro" id="IPR016024">
    <property type="entry name" value="ARM-type_fold"/>
</dbReference>
<comment type="similarity">
    <text evidence="3">Belongs to the PI3/PI4-kinase family.</text>
</comment>
<dbReference type="Pfam" id="PF00168">
    <property type="entry name" value="C2"/>
    <property type="match status" value="1"/>
</dbReference>
<evidence type="ECO:0000259" key="7">
    <source>
        <dbReference type="PROSITE" id="PS51545"/>
    </source>
</evidence>
<dbReference type="SUPFAM" id="SSF49562">
    <property type="entry name" value="C2 domain (Calcium/lipid-binding domain, CaLB)"/>
    <property type="match status" value="2"/>
</dbReference>
<evidence type="ECO:0000256" key="1">
    <source>
        <dbReference type="ARBA" id="ARBA00022679"/>
    </source>
</evidence>
<dbReference type="Pfam" id="PF00613">
    <property type="entry name" value="PI3Ka"/>
    <property type="match status" value="1"/>
</dbReference>
<dbReference type="PROSITE" id="PS00916">
    <property type="entry name" value="PI3_4_KINASE_2"/>
    <property type="match status" value="1"/>
</dbReference>
<dbReference type="PROSITE" id="PS50290">
    <property type="entry name" value="PI3_4_KINASE_3"/>
    <property type="match status" value="1"/>
</dbReference>
<dbReference type="GO" id="GO:0005942">
    <property type="term" value="C:phosphatidylinositol 3-kinase complex"/>
    <property type="evidence" value="ECO:0007669"/>
    <property type="project" value="TreeGrafter"/>
</dbReference>
<dbReference type="Pfam" id="PF00787">
    <property type="entry name" value="PX"/>
    <property type="match status" value="1"/>
</dbReference>
<dbReference type="SUPFAM" id="SSF64268">
    <property type="entry name" value="PX domain"/>
    <property type="match status" value="1"/>
</dbReference>
<dbReference type="Gene3D" id="3.30.1010.10">
    <property type="entry name" value="Phosphatidylinositol 3-kinase Catalytic Subunit, Chain A, domain 4"/>
    <property type="match status" value="1"/>
</dbReference>